<dbReference type="Pfam" id="PF08843">
    <property type="entry name" value="AbiEii"/>
    <property type="match status" value="1"/>
</dbReference>
<comment type="caution">
    <text evidence="1">The sequence shown here is derived from an EMBL/GenBank/DDBJ whole genome shotgun (WGS) entry which is preliminary data.</text>
</comment>
<dbReference type="PATRIC" id="fig|1685127.3.peg.1213"/>
<organism evidence="1 2">
    <name type="scientific">miscellaneous Crenarchaeota group-15 archaeon DG-45</name>
    <dbReference type="NCBI Taxonomy" id="1685127"/>
    <lineage>
        <taxon>Archaea</taxon>
        <taxon>Candidatus Bathyarchaeota</taxon>
        <taxon>MCG-15</taxon>
    </lineage>
</organism>
<evidence type="ECO:0000313" key="2">
    <source>
        <dbReference type="Proteomes" id="UP000037210"/>
    </source>
</evidence>
<gene>
    <name evidence="1" type="ORF">AC482_04475</name>
</gene>
<reference evidence="1 2" key="1">
    <citation type="submission" date="2015-06" db="EMBL/GenBank/DDBJ databases">
        <title>New insights into the roles of widespread benthic archaea in carbon and nitrogen cycling.</title>
        <authorList>
            <person name="Lazar C.S."/>
            <person name="Baker B.J."/>
            <person name="Seitz K.W."/>
            <person name="Hyde A.S."/>
            <person name="Dick G.J."/>
            <person name="Hinrichs K.-U."/>
            <person name="Teske A.P."/>
        </authorList>
    </citation>
    <scope>NUCLEOTIDE SEQUENCE [LARGE SCALE GENOMIC DNA]</scope>
    <source>
        <strain evidence="1">DG-45</strain>
    </source>
</reference>
<dbReference type="AlphaFoldDB" id="A0A0M0BP33"/>
<accession>A0A0M0BP33</accession>
<dbReference type="Proteomes" id="UP000037210">
    <property type="component" value="Unassembled WGS sequence"/>
</dbReference>
<dbReference type="Gene3D" id="3.10.450.620">
    <property type="entry name" value="JHP933, nucleotidyltransferase-like core domain"/>
    <property type="match status" value="1"/>
</dbReference>
<name>A0A0M0BP33_9ARCH</name>
<sequence>MLERRHVTFYARSSGVPEDRAERDIVLTYVLRIMSDRMLPRLAFKGGTCLKKIYFGKTGRFSMDLDFTSIDLTPRELSGEIKNLLHKKRWYGIDFEVAEENFRSESYLAVVRYAHSWNLGSFFEVQVSLRELPVFPPEELPIHEEIYFRYCEFQSFPVKCMQRDEILSEKIRAAFQRASSRDLYDLYLFAERPFNREHVKALVAIKCWNVRDPFNPELFLDRVEKGDYNWEDLGRLLHRGSLPPQEQMIRKVLSEYAFLGDLDNTLLEIVRDSKAHRKKKLVTQIIEHLREKGSSI</sequence>
<dbReference type="InterPro" id="IPR014942">
    <property type="entry name" value="AbiEii"/>
</dbReference>
<evidence type="ECO:0008006" key="3">
    <source>
        <dbReference type="Google" id="ProtNLM"/>
    </source>
</evidence>
<dbReference type="EMBL" id="LFWZ01000038">
    <property type="protein sequence ID" value="KON30184.1"/>
    <property type="molecule type" value="Genomic_DNA"/>
</dbReference>
<proteinExistence type="predicted"/>
<protein>
    <recommendedName>
        <fullName evidence="3">Nucleotidyl transferase AbiEii/AbiGii toxin family protein</fullName>
    </recommendedName>
</protein>
<evidence type="ECO:0000313" key="1">
    <source>
        <dbReference type="EMBL" id="KON30184.1"/>
    </source>
</evidence>